<keyword evidence="3" id="KW-0479">Metal-binding</keyword>
<dbReference type="GO" id="GO:0008270">
    <property type="term" value="F:zinc ion binding"/>
    <property type="evidence" value="ECO:0007669"/>
    <property type="project" value="UniProtKB-KW"/>
</dbReference>
<keyword evidence="8" id="KW-0238">DNA-binding</keyword>
<name>A0A6J2K6G2_BOMMA</name>
<evidence type="ECO:0000259" key="13">
    <source>
        <dbReference type="PROSITE" id="PS50157"/>
    </source>
</evidence>
<evidence type="ECO:0000256" key="3">
    <source>
        <dbReference type="ARBA" id="ARBA00022723"/>
    </source>
</evidence>
<organism evidence="14 15">
    <name type="scientific">Bombyx mandarina</name>
    <name type="common">Wild silk moth</name>
    <name type="synonym">Wild silkworm</name>
    <dbReference type="NCBI Taxonomy" id="7092"/>
    <lineage>
        <taxon>Eukaryota</taxon>
        <taxon>Metazoa</taxon>
        <taxon>Ecdysozoa</taxon>
        <taxon>Arthropoda</taxon>
        <taxon>Hexapoda</taxon>
        <taxon>Insecta</taxon>
        <taxon>Pterygota</taxon>
        <taxon>Neoptera</taxon>
        <taxon>Endopterygota</taxon>
        <taxon>Lepidoptera</taxon>
        <taxon>Glossata</taxon>
        <taxon>Ditrysia</taxon>
        <taxon>Bombycoidea</taxon>
        <taxon>Bombycidae</taxon>
        <taxon>Bombycinae</taxon>
        <taxon>Bombyx</taxon>
    </lineage>
</organism>
<feature type="domain" description="C2H2-type" evidence="13">
    <location>
        <begin position="138"/>
        <end position="165"/>
    </location>
</feature>
<evidence type="ECO:0000256" key="12">
    <source>
        <dbReference type="SAM" id="MobiDB-lite"/>
    </source>
</evidence>
<evidence type="ECO:0000256" key="1">
    <source>
        <dbReference type="ARBA" id="ARBA00004123"/>
    </source>
</evidence>
<keyword evidence="9" id="KW-0804">Transcription</keyword>
<evidence type="ECO:0000256" key="6">
    <source>
        <dbReference type="ARBA" id="ARBA00022833"/>
    </source>
</evidence>
<gene>
    <name evidence="15" type="primary">LOC114247180</name>
</gene>
<evidence type="ECO:0000313" key="14">
    <source>
        <dbReference type="Proteomes" id="UP000504629"/>
    </source>
</evidence>
<evidence type="ECO:0000313" key="15">
    <source>
        <dbReference type="RefSeq" id="XP_028035864.1"/>
    </source>
</evidence>
<keyword evidence="6" id="KW-0862">Zinc</keyword>
<keyword evidence="14" id="KW-1185">Reference proteome</keyword>
<evidence type="ECO:0000256" key="9">
    <source>
        <dbReference type="ARBA" id="ARBA00023163"/>
    </source>
</evidence>
<keyword evidence="5 11" id="KW-0863">Zinc-finger</keyword>
<evidence type="ECO:0000256" key="10">
    <source>
        <dbReference type="ARBA" id="ARBA00023242"/>
    </source>
</evidence>
<feature type="domain" description="C2H2-type" evidence="13">
    <location>
        <begin position="110"/>
        <end position="137"/>
    </location>
</feature>
<dbReference type="InterPro" id="IPR056436">
    <property type="entry name" value="Znf-C2H2_ZIC1-5/GLI1-3-like"/>
</dbReference>
<dbReference type="Pfam" id="PF00096">
    <property type="entry name" value="zf-C2H2"/>
    <property type="match status" value="3"/>
</dbReference>
<keyword evidence="4" id="KW-0677">Repeat</keyword>
<comment type="subcellular location">
    <subcellularLocation>
        <location evidence="1">Nucleus</location>
    </subcellularLocation>
</comment>
<dbReference type="AlphaFoldDB" id="A0A6J2K6G2"/>
<dbReference type="PANTHER" id="PTHR45718">
    <property type="entry name" value="TRANSCRIPTIONAL ACTIVATOR CUBITUS INTERRUPTUS"/>
    <property type="match status" value="1"/>
</dbReference>
<sequence>MLVFPQWRSDIRGDGCRIPRWMPAERFAPYFARPVPLAPMPPQVEDEDSSGGSSPERSYETNGETAEKAEGVCGWHGCGARCLSVARLSAHIARTHAIAHTDGLFYCGWRGCSRPQRGFNARYKMLVHVRTHTNERPHTCNQCNKSFSRAENLKIHLRSHSGEKPYVCPYEGCGKAYSNSSDRFKHTRTHAVEKPYCCKVPGCNKRYTDPSSLRKHVKTYKHYTAEQIAKQESDSRSPITSPKESVMSEPMSPVTCINCTPSMSPTVPYKPLVADSLIPQQISYPVDQFTYLRPIEQIYPVRVPSNEMSYIEYTQMYEHAYRTYYSNVNFPVLRRSINEKVFTYEEQPRLDVSMTNIEENPKRYRSIDEMPLNLICAKPIERAPIEEVVRRPDLPLDLSTKS</sequence>
<keyword evidence="10" id="KW-0539">Nucleus</keyword>
<feature type="region of interest" description="Disordered" evidence="12">
    <location>
        <begin position="38"/>
        <end position="65"/>
    </location>
</feature>
<comment type="similarity">
    <text evidence="2">Belongs to the GLI C2H2-type zinc-finger protein family.</text>
</comment>
<reference evidence="15" key="1">
    <citation type="submission" date="2025-08" db="UniProtKB">
        <authorList>
            <consortium name="RefSeq"/>
        </authorList>
    </citation>
    <scope>IDENTIFICATION</scope>
    <source>
        <tissue evidence="15">Silk gland</tissue>
    </source>
</reference>
<dbReference type="GeneID" id="114247180"/>
<keyword evidence="7" id="KW-0805">Transcription regulation</keyword>
<dbReference type="SUPFAM" id="SSF57667">
    <property type="entry name" value="beta-beta-alpha zinc fingers"/>
    <property type="match status" value="2"/>
</dbReference>
<dbReference type="FunFam" id="3.30.160.60:FF:001102">
    <property type="entry name" value="Transcription factor IIIA"/>
    <property type="match status" value="1"/>
</dbReference>
<dbReference type="InterPro" id="IPR043359">
    <property type="entry name" value="GLI-like"/>
</dbReference>
<dbReference type="SMR" id="A0A6J2K6G2"/>
<dbReference type="Gene3D" id="3.30.160.60">
    <property type="entry name" value="Classic Zinc Finger"/>
    <property type="match status" value="4"/>
</dbReference>
<feature type="region of interest" description="Disordered" evidence="12">
    <location>
        <begin position="229"/>
        <end position="249"/>
    </location>
</feature>
<dbReference type="GO" id="GO:0000978">
    <property type="term" value="F:RNA polymerase II cis-regulatory region sequence-specific DNA binding"/>
    <property type="evidence" value="ECO:0007669"/>
    <property type="project" value="TreeGrafter"/>
</dbReference>
<dbReference type="KEGG" id="bman:114247180"/>
<feature type="domain" description="C2H2-type" evidence="13">
    <location>
        <begin position="166"/>
        <end position="195"/>
    </location>
</feature>
<evidence type="ECO:0000256" key="5">
    <source>
        <dbReference type="ARBA" id="ARBA00022771"/>
    </source>
</evidence>
<evidence type="ECO:0000256" key="7">
    <source>
        <dbReference type="ARBA" id="ARBA00023015"/>
    </source>
</evidence>
<dbReference type="Pfam" id="PF23561">
    <property type="entry name" value="zf-C2H2_15"/>
    <property type="match status" value="1"/>
</dbReference>
<evidence type="ECO:0000256" key="4">
    <source>
        <dbReference type="ARBA" id="ARBA00022737"/>
    </source>
</evidence>
<feature type="domain" description="C2H2-type" evidence="13">
    <location>
        <begin position="196"/>
        <end position="227"/>
    </location>
</feature>
<dbReference type="PROSITE" id="PS50157">
    <property type="entry name" value="ZINC_FINGER_C2H2_2"/>
    <property type="match status" value="4"/>
</dbReference>
<dbReference type="InterPro" id="IPR036236">
    <property type="entry name" value="Znf_C2H2_sf"/>
</dbReference>
<protein>
    <submittedName>
        <fullName evidence="15">Zinc finger protein GLI1-like isoform X1</fullName>
    </submittedName>
</protein>
<dbReference type="GO" id="GO:0000981">
    <property type="term" value="F:DNA-binding transcription factor activity, RNA polymerase II-specific"/>
    <property type="evidence" value="ECO:0007669"/>
    <property type="project" value="TreeGrafter"/>
</dbReference>
<accession>A0A6J2K6G2</accession>
<evidence type="ECO:0000256" key="2">
    <source>
        <dbReference type="ARBA" id="ARBA00010831"/>
    </source>
</evidence>
<dbReference type="GO" id="GO:0005634">
    <property type="term" value="C:nucleus"/>
    <property type="evidence" value="ECO:0007669"/>
    <property type="project" value="UniProtKB-SubCell"/>
</dbReference>
<dbReference type="InterPro" id="IPR013087">
    <property type="entry name" value="Znf_C2H2_type"/>
</dbReference>
<evidence type="ECO:0000256" key="8">
    <source>
        <dbReference type="ARBA" id="ARBA00023125"/>
    </source>
</evidence>
<dbReference type="OrthoDB" id="3214149at2759"/>
<dbReference type="RefSeq" id="XP_028035864.1">
    <property type="nucleotide sequence ID" value="XM_028180063.1"/>
</dbReference>
<dbReference type="FunFam" id="3.30.160.60:FF:000359">
    <property type="entry name" value="GLIS family zinc finger 2"/>
    <property type="match status" value="1"/>
</dbReference>
<proteinExistence type="inferred from homology"/>
<dbReference type="Proteomes" id="UP000504629">
    <property type="component" value="Unplaced"/>
</dbReference>
<dbReference type="PANTHER" id="PTHR45718:SF8">
    <property type="entry name" value="GLIS FAMILY ZINC FINGER 2"/>
    <property type="match status" value="1"/>
</dbReference>
<dbReference type="FunFam" id="3.30.160.60:FF:000310">
    <property type="entry name" value="GLIS family zinc finger 2"/>
    <property type="match status" value="1"/>
</dbReference>
<evidence type="ECO:0000256" key="11">
    <source>
        <dbReference type="PROSITE-ProRule" id="PRU00042"/>
    </source>
</evidence>
<dbReference type="SMART" id="SM00355">
    <property type="entry name" value="ZnF_C2H2"/>
    <property type="match status" value="5"/>
</dbReference>
<dbReference type="PROSITE" id="PS00028">
    <property type="entry name" value="ZINC_FINGER_C2H2_1"/>
    <property type="match status" value="3"/>
</dbReference>